<dbReference type="RefSeq" id="WP_045025180.1">
    <property type="nucleotide sequence ID" value="NZ_JWJH01000049.1"/>
</dbReference>
<organism evidence="1 2">
    <name type="scientific">Rhizobium nepotum 39/7</name>
    <dbReference type="NCBI Taxonomy" id="1368418"/>
    <lineage>
        <taxon>Bacteria</taxon>
        <taxon>Pseudomonadati</taxon>
        <taxon>Pseudomonadota</taxon>
        <taxon>Alphaproteobacteria</taxon>
        <taxon>Hyphomicrobiales</taxon>
        <taxon>Rhizobiaceae</taxon>
        <taxon>Rhizobium/Agrobacterium group</taxon>
        <taxon>Rhizobium</taxon>
    </lineage>
</organism>
<dbReference type="InterPro" id="IPR029058">
    <property type="entry name" value="AB_hydrolase_fold"/>
</dbReference>
<protein>
    <recommendedName>
        <fullName evidence="3">Fungal lipase-like domain-containing protein</fullName>
    </recommendedName>
</protein>
<gene>
    <name evidence="1" type="ORF">RS75_24325</name>
</gene>
<evidence type="ECO:0000313" key="1">
    <source>
        <dbReference type="EMBL" id="KJF65242.1"/>
    </source>
</evidence>
<dbReference type="Gene3D" id="3.40.50.1820">
    <property type="entry name" value="alpha/beta hydrolase"/>
    <property type="match status" value="1"/>
</dbReference>
<evidence type="ECO:0008006" key="3">
    <source>
        <dbReference type="Google" id="ProtNLM"/>
    </source>
</evidence>
<evidence type="ECO:0000313" key="2">
    <source>
        <dbReference type="Proteomes" id="UP000052068"/>
    </source>
</evidence>
<comment type="caution">
    <text evidence="1">The sequence shown here is derived from an EMBL/GenBank/DDBJ whole genome shotgun (WGS) entry which is preliminary data.</text>
</comment>
<keyword evidence="2" id="KW-1185">Reference proteome</keyword>
<sequence>MSISQELILAILSMDSYNRDYAAGMLISGEKVGTAEVVDRSAIGVTADDYQRWQDSGFYAVAYNLNGQTVISYRGTDNTEIFDSASDLWNGWTLGGGYGEASQATLALDFYKQVMGHSAFDDTGAQPILTGHSLGGGLAGFVSFISGATGVGFDHMPFGEGAMAAIATELARRTGLFDPV</sequence>
<dbReference type="Pfam" id="PF26363">
    <property type="entry name" value="Phospholipase-like"/>
    <property type="match status" value="1"/>
</dbReference>
<dbReference type="SUPFAM" id="SSF53474">
    <property type="entry name" value="alpha/beta-Hydrolases"/>
    <property type="match status" value="1"/>
</dbReference>
<name>A0ABR5CKW1_9HYPH</name>
<dbReference type="Proteomes" id="UP000052068">
    <property type="component" value="Unassembled WGS sequence"/>
</dbReference>
<accession>A0ABR5CKW1</accession>
<reference evidence="1 2" key="1">
    <citation type="submission" date="2015-03" db="EMBL/GenBank/DDBJ databases">
        <title>Draft Genome Sequences of Agrobacterium nepotum Strain 39/7T (= CFBP 7436T = LMG 26435T) and Agrobacterium sp. Strain KFB 330 (= CFBP 8308 = LMG 28674).</title>
        <authorList>
            <person name="Kuzmanovic N."/>
            <person name="Pulawska J."/>
            <person name="Obradovic A."/>
        </authorList>
    </citation>
    <scope>NUCLEOTIDE SEQUENCE [LARGE SCALE GENOMIC DNA]</scope>
    <source>
        <strain evidence="1 2">39/7</strain>
    </source>
</reference>
<dbReference type="EMBL" id="JWJH01000049">
    <property type="protein sequence ID" value="KJF65242.1"/>
    <property type="molecule type" value="Genomic_DNA"/>
</dbReference>
<proteinExistence type="predicted"/>